<dbReference type="PROSITE" id="PS01124">
    <property type="entry name" value="HTH_ARAC_FAMILY_2"/>
    <property type="match status" value="1"/>
</dbReference>
<organism evidence="5">
    <name type="scientific">gut metagenome</name>
    <dbReference type="NCBI Taxonomy" id="749906"/>
    <lineage>
        <taxon>unclassified sequences</taxon>
        <taxon>metagenomes</taxon>
        <taxon>organismal metagenomes</taxon>
    </lineage>
</organism>
<accession>J9FZU7</accession>
<dbReference type="SUPFAM" id="SSF46689">
    <property type="entry name" value="Homeodomain-like"/>
    <property type="match status" value="2"/>
</dbReference>
<comment type="caution">
    <text evidence="5">The sequence shown here is derived from an EMBL/GenBank/DDBJ whole genome shotgun (WGS) entry which is preliminary data.</text>
</comment>
<name>J9FZU7_9ZZZZ</name>
<dbReference type="InterPro" id="IPR018060">
    <property type="entry name" value="HTH_AraC"/>
</dbReference>
<dbReference type="Pfam" id="PF12833">
    <property type="entry name" value="HTH_18"/>
    <property type="match status" value="1"/>
</dbReference>
<keyword evidence="3" id="KW-0804">Transcription</keyword>
<dbReference type="PANTHER" id="PTHR47504:SF5">
    <property type="entry name" value="RIGHT ORIGIN-BINDING PROTEIN"/>
    <property type="match status" value="1"/>
</dbReference>
<protein>
    <submittedName>
        <fullName evidence="5">Transcriptional regulator, AraC family</fullName>
    </submittedName>
</protein>
<dbReference type="EMBL" id="AMCI01003335">
    <property type="protein sequence ID" value="EJX00522.1"/>
    <property type="molecule type" value="Genomic_DNA"/>
</dbReference>
<dbReference type="AlphaFoldDB" id="J9FZU7"/>
<sequence length="128" mass="15046">MSYSLQELAYFFFPLLNVHSDFQDFVYANYRDIHDVKELAEKANMSLSTFTRRFKDTFNDTAQNWLTARRAESVLYDIVKTGLTFTEIAEKHEFSSSAYLTFFCKQHFGKTPATLRKNWKKGDIDIKS</sequence>
<evidence type="ECO:0000256" key="1">
    <source>
        <dbReference type="ARBA" id="ARBA00023015"/>
    </source>
</evidence>
<keyword evidence="2" id="KW-0238">DNA-binding</keyword>
<proteinExistence type="predicted"/>
<evidence type="ECO:0000256" key="2">
    <source>
        <dbReference type="ARBA" id="ARBA00023125"/>
    </source>
</evidence>
<reference evidence="5" key="1">
    <citation type="journal article" date="2012" name="PLoS ONE">
        <title>Gene sets for utilization of primary and secondary nutrition supplies in the distal gut of endangered iberian lynx.</title>
        <authorList>
            <person name="Alcaide M."/>
            <person name="Messina E."/>
            <person name="Richter M."/>
            <person name="Bargiela R."/>
            <person name="Peplies J."/>
            <person name="Huws S.A."/>
            <person name="Newbold C.J."/>
            <person name="Golyshin P.N."/>
            <person name="Simon M.A."/>
            <person name="Lopez G."/>
            <person name="Yakimov M.M."/>
            <person name="Ferrer M."/>
        </authorList>
    </citation>
    <scope>NUCLEOTIDE SEQUENCE</scope>
</reference>
<dbReference type="Gene3D" id="1.10.10.60">
    <property type="entry name" value="Homeodomain-like"/>
    <property type="match status" value="1"/>
</dbReference>
<evidence type="ECO:0000256" key="3">
    <source>
        <dbReference type="ARBA" id="ARBA00023163"/>
    </source>
</evidence>
<evidence type="ECO:0000259" key="4">
    <source>
        <dbReference type="PROSITE" id="PS01124"/>
    </source>
</evidence>
<dbReference type="GO" id="GO:0003700">
    <property type="term" value="F:DNA-binding transcription factor activity"/>
    <property type="evidence" value="ECO:0007669"/>
    <property type="project" value="InterPro"/>
</dbReference>
<dbReference type="PANTHER" id="PTHR47504">
    <property type="entry name" value="RIGHT ORIGIN-BINDING PROTEIN"/>
    <property type="match status" value="1"/>
</dbReference>
<dbReference type="GO" id="GO:0043565">
    <property type="term" value="F:sequence-specific DNA binding"/>
    <property type="evidence" value="ECO:0007669"/>
    <property type="project" value="InterPro"/>
</dbReference>
<dbReference type="SMART" id="SM00342">
    <property type="entry name" value="HTH_ARAC"/>
    <property type="match status" value="1"/>
</dbReference>
<feature type="domain" description="HTH araC/xylS-type" evidence="4">
    <location>
        <begin position="20"/>
        <end position="118"/>
    </location>
</feature>
<keyword evidence="1" id="KW-0805">Transcription regulation</keyword>
<evidence type="ECO:0000313" key="5">
    <source>
        <dbReference type="EMBL" id="EJX00522.1"/>
    </source>
</evidence>
<dbReference type="InterPro" id="IPR009057">
    <property type="entry name" value="Homeodomain-like_sf"/>
</dbReference>
<dbReference type="InterPro" id="IPR050959">
    <property type="entry name" value="MarA-like"/>
</dbReference>
<gene>
    <name evidence="5" type="ORF">EVA_11372</name>
</gene>